<feature type="domain" description="Filamentous haemagglutinin FhaB/tRNA nuclease CdiA-like TPS" evidence="2">
    <location>
        <begin position="28"/>
        <end position="139"/>
    </location>
</feature>
<dbReference type="Gene3D" id="2.160.20.10">
    <property type="entry name" value="Single-stranded right-handed beta-helix, Pectin lyase-like"/>
    <property type="match status" value="2"/>
</dbReference>
<sequence length="835" mass="85653">MNRIVFWCSWVGLSIILSTEPVKAQAVVSDGTLNTIVTRSGNTFTINNGTTLGTNLFHSFREFSIPTGGSAIFNNATNIQNILSRVTGDTVSNIDGAIQANGTANLFLLNPAGILFGSGASLNIGGSFVGTTAQAIKFADGIELSAIAAGQPPLLTMSAPIGLQMGQNPAAIQVQNTGHRLAFPEPIFPPLQKLAPYSGLQVQPNRTLALIGGNLDFTGAILQASGGHIEIGSVAQPGLITLQADSTGFSTAYNNITNFGTVQLAQRSILEVSGSPSGSLKVQGGQVNIRDGSMLLGINSGSQSAGSMTISAAQGILLEGAAPTPSNRLRIPSSILQDNFGSAKGGDIIIQSPNLTVRSGAVLFSRNYGSAAGGDLRIKTQTTTLDGYAMAHPDLFSRIGSLTTSIGVGGNVSVSTQKLSILNGAFLGSVLFLDGSKGGNVQVNADTINVQGVSPALLISSLGANNLAKSGSSGTLDINTRTLSILESGFVGTTSISDGNAGHLRVQARESIVVQGSGDYRVPGSSNPIVIPSRLSSSVSPGDAIYRTLFGLPESPSGTSGNVEIDTPSLTVGNGAIISVSNTGTGRAGMLQIDANRLRIHDGGRINALAVSGDGGSITIRAQQVLMNNRAQIAATALGTNNQGNGGNITLDSDLIFGVNNSDILASASNGNGGNITITTQGIIGLKYRDRTTPENDITASSNFGVNGSVQINNAGVDPNSSVVILPTTLNDASQKIAKGCAATQGSSFVITGRGGVPTNPSERVNSDRAWADLRDLSNLQSQNPATDPQTTLLVEATNWQRNPQTGKVELIAAQPARINSEVTCAPTAERNSAQ</sequence>
<dbReference type="SUPFAM" id="SSF51126">
    <property type="entry name" value="Pectin lyase-like"/>
    <property type="match status" value="2"/>
</dbReference>
<name>A0AA96WRS3_LEPBY</name>
<dbReference type="Pfam" id="PF05860">
    <property type="entry name" value="TPS"/>
    <property type="match status" value="1"/>
</dbReference>
<reference evidence="3" key="2">
    <citation type="submission" date="2023-07" db="EMBL/GenBank/DDBJ databases">
        <authorList>
            <person name="Bai X.-H."/>
            <person name="Wang H.-H."/>
            <person name="Wang J."/>
            <person name="Ma M.-Y."/>
            <person name="Hu H.-H."/>
            <person name="Song Z.-L."/>
            <person name="Ma H.-G."/>
            <person name="Fan Y."/>
            <person name="Du C.-Y."/>
            <person name="Xu J.-C."/>
        </authorList>
    </citation>
    <scope>NUCLEOTIDE SEQUENCE</scope>
    <source>
        <strain evidence="3">CZ1</strain>
    </source>
</reference>
<proteinExistence type="predicted"/>
<dbReference type="EMBL" id="CP130144">
    <property type="protein sequence ID" value="WNZ44532.1"/>
    <property type="molecule type" value="Genomic_DNA"/>
</dbReference>
<organism evidence="3">
    <name type="scientific">Leptolyngbya boryana CZ1</name>
    <dbReference type="NCBI Taxonomy" id="3060204"/>
    <lineage>
        <taxon>Bacteria</taxon>
        <taxon>Bacillati</taxon>
        <taxon>Cyanobacteriota</taxon>
        <taxon>Cyanophyceae</taxon>
        <taxon>Leptolyngbyales</taxon>
        <taxon>Leptolyngbyaceae</taxon>
        <taxon>Leptolyngbya group</taxon>
        <taxon>Leptolyngbya</taxon>
    </lineage>
</organism>
<feature type="chain" id="PRO_5041659438" evidence="1">
    <location>
        <begin position="25"/>
        <end position="835"/>
    </location>
</feature>
<dbReference type="InterPro" id="IPR012334">
    <property type="entry name" value="Pectin_lyas_fold"/>
</dbReference>
<evidence type="ECO:0000256" key="1">
    <source>
        <dbReference type="SAM" id="SignalP"/>
    </source>
</evidence>
<feature type="signal peptide" evidence="1">
    <location>
        <begin position="1"/>
        <end position="24"/>
    </location>
</feature>
<dbReference type="RefSeq" id="WP_316426598.1">
    <property type="nucleotide sequence ID" value="NZ_CP130144.1"/>
</dbReference>
<evidence type="ECO:0000313" key="3">
    <source>
        <dbReference type="EMBL" id="WNZ44532.1"/>
    </source>
</evidence>
<dbReference type="AlphaFoldDB" id="A0AA96WRS3"/>
<dbReference type="SMART" id="SM00912">
    <property type="entry name" value="Haemagg_act"/>
    <property type="match status" value="1"/>
</dbReference>
<dbReference type="InterPro" id="IPR008638">
    <property type="entry name" value="FhaB/CdiA-like_TPS"/>
</dbReference>
<dbReference type="NCBIfam" id="TIGR01901">
    <property type="entry name" value="adhes_NPXG"/>
    <property type="match status" value="1"/>
</dbReference>
<dbReference type="InterPro" id="IPR011050">
    <property type="entry name" value="Pectin_lyase_fold/virulence"/>
</dbReference>
<accession>A0AA96WRS3</accession>
<evidence type="ECO:0000259" key="2">
    <source>
        <dbReference type="SMART" id="SM00912"/>
    </source>
</evidence>
<keyword evidence="1" id="KW-0732">Signal</keyword>
<gene>
    <name evidence="3" type="ORF">Q2T42_22290</name>
</gene>
<protein>
    <submittedName>
        <fullName evidence="3">Filamentous hemagglutinin N-terminal domain-containing protein</fullName>
    </submittedName>
</protein>
<reference evidence="3" key="1">
    <citation type="journal article" date="2023" name="Plants (Basel)">
        <title>Genomic Analysis of Leptolyngbya boryana CZ1 Reveals Efficient Carbon Fixation Modules.</title>
        <authorList>
            <person name="Bai X."/>
            <person name="Wang H."/>
            <person name="Cheng W."/>
            <person name="Wang J."/>
            <person name="Ma M."/>
            <person name="Hu H."/>
            <person name="Song Z."/>
            <person name="Ma H."/>
            <person name="Fan Y."/>
            <person name="Du C."/>
            <person name="Xu J."/>
        </authorList>
    </citation>
    <scope>NUCLEOTIDE SEQUENCE</scope>
    <source>
        <strain evidence="3">CZ1</strain>
    </source>
</reference>